<reference evidence="2" key="1">
    <citation type="submission" date="2018-10" db="EMBL/GenBank/DDBJ databases">
        <title>Iterative Subtractive Binning of Freshwater Chronoseries Metagenomes Recovers Nearly Complete Genomes from over Four Hundred Novel Species.</title>
        <authorList>
            <person name="Rodriguez-R L.M."/>
            <person name="Tsementzi D."/>
            <person name="Luo C."/>
            <person name="Konstantinidis K.T."/>
        </authorList>
    </citation>
    <scope>NUCLEOTIDE SEQUENCE</scope>
    <source>
        <strain evidence="2">WB7_6_001</strain>
    </source>
</reference>
<organism evidence="2 3">
    <name type="scientific">Candidatus Fonsibacter lacus</name>
    <dbReference type="NCBI Taxonomy" id="2576439"/>
    <lineage>
        <taxon>Bacteria</taxon>
        <taxon>Pseudomonadati</taxon>
        <taxon>Pseudomonadota</taxon>
        <taxon>Alphaproteobacteria</taxon>
        <taxon>Candidatus Pelagibacterales</taxon>
        <taxon>Candidatus Pelagibacterales incertae sedis</taxon>
        <taxon>Candidatus Fonsibacter</taxon>
    </lineage>
</organism>
<protein>
    <submittedName>
        <fullName evidence="2">Uncharacterized protein</fullName>
    </submittedName>
</protein>
<evidence type="ECO:0000313" key="3">
    <source>
        <dbReference type="Proteomes" id="UP000713222"/>
    </source>
</evidence>
<accession>A0A964XRR5</accession>
<feature type="region of interest" description="Disordered" evidence="1">
    <location>
        <begin position="35"/>
        <end position="67"/>
    </location>
</feature>
<evidence type="ECO:0000313" key="2">
    <source>
        <dbReference type="EMBL" id="NBN87497.1"/>
    </source>
</evidence>
<evidence type="ECO:0000256" key="1">
    <source>
        <dbReference type="SAM" id="MobiDB-lite"/>
    </source>
</evidence>
<proteinExistence type="predicted"/>
<gene>
    <name evidence="2" type="ORF">EBV32_00150</name>
</gene>
<dbReference type="EMBL" id="RGET01000001">
    <property type="protein sequence ID" value="NBN87497.1"/>
    <property type="molecule type" value="Genomic_DNA"/>
</dbReference>
<dbReference type="AlphaFoldDB" id="A0A964XRR5"/>
<name>A0A964XRR5_9PROT</name>
<comment type="caution">
    <text evidence="2">The sequence shown here is derived from an EMBL/GenBank/DDBJ whole genome shotgun (WGS) entry which is preliminary data.</text>
</comment>
<dbReference type="Proteomes" id="UP000713222">
    <property type="component" value="Unassembled WGS sequence"/>
</dbReference>
<sequence length="67" mass="7667">MRKATQDYKFEKTLDPRLDCEEQKWLADQPLASTPVVVHEPPDDDLQTGESRKLGGAMQIKAPWLDQ</sequence>